<dbReference type="PANTHER" id="PTHR47999:SF6">
    <property type="entry name" value="MYB-RELATED PROTEIN P"/>
    <property type="match status" value="1"/>
</dbReference>
<feature type="region of interest" description="Disordered" evidence="6">
    <location>
        <begin position="157"/>
        <end position="188"/>
    </location>
</feature>
<evidence type="ECO:0000256" key="5">
    <source>
        <dbReference type="ARBA" id="ARBA00023242"/>
    </source>
</evidence>
<proteinExistence type="predicted"/>
<dbReference type="Gramene" id="Kaladp0044s0073.1.v1.1">
    <property type="protein sequence ID" value="Kaladp0044s0073.1.v1.1"/>
    <property type="gene ID" value="Kaladp0044s0073.v1.1"/>
</dbReference>
<evidence type="ECO:0000259" key="8">
    <source>
        <dbReference type="PROSITE" id="PS51294"/>
    </source>
</evidence>
<keyword evidence="4" id="KW-0804">Transcription</keyword>
<feature type="compositionally biased region" description="Basic residues" evidence="6">
    <location>
        <begin position="157"/>
        <end position="168"/>
    </location>
</feature>
<dbReference type="GO" id="GO:0003677">
    <property type="term" value="F:DNA binding"/>
    <property type="evidence" value="ECO:0007669"/>
    <property type="project" value="UniProtKB-KW"/>
</dbReference>
<evidence type="ECO:0000313" key="10">
    <source>
        <dbReference type="Proteomes" id="UP000594263"/>
    </source>
</evidence>
<protein>
    <submittedName>
        <fullName evidence="9">Uncharacterized protein</fullName>
    </submittedName>
</protein>
<organism evidence="9 10">
    <name type="scientific">Kalanchoe fedtschenkoi</name>
    <name type="common">Lavender scallops</name>
    <name type="synonym">South American air plant</name>
    <dbReference type="NCBI Taxonomy" id="63787"/>
    <lineage>
        <taxon>Eukaryota</taxon>
        <taxon>Viridiplantae</taxon>
        <taxon>Streptophyta</taxon>
        <taxon>Embryophyta</taxon>
        <taxon>Tracheophyta</taxon>
        <taxon>Spermatophyta</taxon>
        <taxon>Magnoliopsida</taxon>
        <taxon>eudicotyledons</taxon>
        <taxon>Gunneridae</taxon>
        <taxon>Pentapetalae</taxon>
        <taxon>Saxifragales</taxon>
        <taxon>Crassulaceae</taxon>
        <taxon>Kalanchoe</taxon>
    </lineage>
</organism>
<dbReference type="AlphaFoldDB" id="A0A7N0TS57"/>
<evidence type="ECO:0000256" key="6">
    <source>
        <dbReference type="SAM" id="MobiDB-lite"/>
    </source>
</evidence>
<dbReference type="InterPro" id="IPR017930">
    <property type="entry name" value="Myb_dom"/>
</dbReference>
<dbReference type="GO" id="GO:0005634">
    <property type="term" value="C:nucleus"/>
    <property type="evidence" value="ECO:0007669"/>
    <property type="project" value="UniProtKB-SubCell"/>
</dbReference>
<evidence type="ECO:0000313" key="9">
    <source>
        <dbReference type="EnsemblPlants" id="Kaladp0044s0073.1.v1.1"/>
    </source>
</evidence>
<feature type="compositionally biased region" description="Low complexity" evidence="6">
    <location>
        <begin position="212"/>
        <end position="231"/>
    </location>
</feature>
<dbReference type="PROSITE" id="PS50090">
    <property type="entry name" value="MYB_LIKE"/>
    <property type="match status" value="2"/>
</dbReference>
<dbReference type="PANTHER" id="PTHR47999">
    <property type="entry name" value="TRANSCRIPTION FACTOR MYB8-RELATED-RELATED"/>
    <property type="match status" value="1"/>
</dbReference>
<dbReference type="InterPro" id="IPR001005">
    <property type="entry name" value="SANT/Myb"/>
</dbReference>
<dbReference type="PROSITE" id="PS51294">
    <property type="entry name" value="HTH_MYB"/>
    <property type="match status" value="2"/>
</dbReference>
<feature type="domain" description="HTH myb-type" evidence="8">
    <location>
        <begin position="9"/>
        <end position="61"/>
    </location>
</feature>
<dbReference type="Proteomes" id="UP000594263">
    <property type="component" value="Unplaced"/>
</dbReference>
<dbReference type="SUPFAM" id="SSF46689">
    <property type="entry name" value="Homeodomain-like"/>
    <property type="match status" value="1"/>
</dbReference>
<dbReference type="InterPro" id="IPR015495">
    <property type="entry name" value="Myb_TF_plants"/>
</dbReference>
<evidence type="ECO:0000256" key="3">
    <source>
        <dbReference type="ARBA" id="ARBA00023125"/>
    </source>
</evidence>
<sequence length="431" mass="47159">MGRAPCCAKVGLNRGRWTAEEDDILVNYINKNGIGSWRSLPKKAGLLRCGKSCRLRWINYLRSDLKRGNFTSDEQDTIIKLHASLGNKWSLIANQLPGRTDNEIKNYWNSTLSRRVDTFRRPVAEGQSQVLISGLTSSSGAAGEGAVTIVAVNRRRGRTSRAAMKKNKNSINERSNKSKPVGGNQALYESNPIHSSSYNLSSITATLSRSHSTGSSITSAATATSSPLLTLPQTPNLEKEGCLLLPADEEDHALESLVLESLLTSQNDTQRGAQHQGDLVSKDASDCERVDLSFDDIGNFDVELVEVNGASGVLAGSRSSNDTINNKSSSSSNNVGHGVLKEASLNHQSMILGFEECASLGADWDWENIVHQDDDHNNNQQWSSNIEEDGSIAWLWDYAHHQDSGGNNGVGKNQETYYEEHREAMVAWLLS</sequence>
<dbReference type="InterPro" id="IPR009057">
    <property type="entry name" value="Homeodomain-like_sf"/>
</dbReference>
<feature type="domain" description="HTH myb-type" evidence="8">
    <location>
        <begin position="62"/>
        <end position="116"/>
    </location>
</feature>
<feature type="region of interest" description="Disordered" evidence="6">
    <location>
        <begin position="315"/>
        <end position="335"/>
    </location>
</feature>
<feature type="region of interest" description="Disordered" evidence="6">
    <location>
        <begin position="212"/>
        <end position="233"/>
    </location>
</feature>
<evidence type="ECO:0000259" key="7">
    <source>
        <dbReference type="PROSITE" id="PS50090"/>
    </source>
</evidence>
<dbReference type="FunFam" id="1.10.10.60:FF:000121">
    <property type="entry name" value="Myb transcription factor"/>
    <property type="match status" value="1"/>
</dbReference>
<comment type="subcellular location">
    <subcellularLocation>
        <location evidence="1">Nucleus</location>
    </subcellularLocation>
</comment>
<feature type="domain" description="Myb-like" evidence="7">
    <location>
        <begin position="62"/>
        <end position="112"/>
    </location>
</feature>
<keyword evidence="5" id="KW-0539">Nucleus</keyword>
<evidence type="ECO:0000256" key="2">
    <source>
        <dbReference type="ARBA" id="ARBA00023015"/>
    </source>
</evidence>
<reference evidence="9" key="1">
    <citation type="submission" date="2021-01" db="UniProtKB">
        <authorList>
            <consortium name="EnsemblPlants"/>
        </authorList>
    </citation>
    <scope>IDENTIFICATION</scope>
</reference>
<accession>A0A7N0TS57</accession>
<dbReference type="CDD" id="cd00167">
    <property type="entry name" value="SANT"/>
    <property type="match status" value="2"/>
</dbReference>
<feature type="domain" description="Myb-like" evidence="7">
    <location>
        <begin position="9"/>
        <end position="61"/>
    </location>
</feature>
<name>A0A7N0TS57_KALFE</name>
<keyword evidence="2" id="KW-0805">Transcription regulation</keyword>
<keyword evidence="3" id="KW-0238">DNA-binding</keyword>
<dbReference type="Pfam" id="PF00249">
    <property type="entry name" value="Myb_DNA-binding"/>
    <property type="match status" value="2"/>
</dbReference>
<evidence type="ECO:0000256" key="4">
    <source>
        <dbReference type="ARBA" id="ARBA00023163"/>
    </source>
</evidence>
<dbReference type="Gene3D" id="1.10.10.60">
    <property type="entry name" value="Homeodomain-like"/>
    <property type="match status" value="2"/>
</dbReference>
<dbReference type="EnsemblPlants" id="Kaladp0044s0073.1.v1.1">
    <property type="protein sequence ID" value="Kaladp0044s0073.1.v1.1"/>
    <property type="gene ID" value="Kaladp0044s0073.v1.1"/>
</dbReference>
<evidence type="ECO:0000256" key="1">
    <source>
        <dbReference type="ARBA" id="ARBA00004123"/>
    </source>
</evidence>
<keyword evidence="10" id="KW-1185">Reference proteome</keyword>
<dbReference type="SMART" id="SM00717">
    <property type="entry name" value="SANT"/>
    <property type="match status" value="2"/>
</dbReference>
<feature type="compositionally biased region" description="Low complexity" evidence="6">
    <location>
        <begin position="319"/>
        <end position="334"/>
    </location>
</feature>